<keyword evidence="2" id="KW-0472">Membrane</keyword>
<evidence type="ECO:0000256" key="1">
    <source>
        <dbReference type="SAM" id="MobiDB-lite"/>
    </source>
</evidence>
<dbReference type="RefSeq" id="WP_091927510.1">
    <property type="nucleotide sequence ID" value="NZ_JBEPNV010000001.1"/>
</dbReference>
<gene>
    <name evidence="3" type="ORF">ABIC20_005670</name>
</gene>
<keyword evidence="2" id="KW-1133">Transmembrane helix</keyword>
<organism evidence="3 4">
    <name type="scientific">Methylobacterium radiotolerans</name>
    <dbReference type="NCBI Taxonomy" id="31998"/>
    <lineage>
        <taxon>Bacteria</taxon>
        <taxon>Pseudomonadati</taxon>
        <taxon>Pseudomonadota</taxon>
        <taxon>Alphaproteobacteria</taxon>
        <taxon>Hyphomicrobiales</taxon>
        <taxon>Methylobacteriaceae</taxon>
        <taxon>Methylobacterium</taxon>
    </lineage>
</organism>
<evidence type="ECO:0000256" key="2">
    <source>
        <dbReference type="SAM" id="Phobius"/>
    </source>
</evidence>
<accession>A0ABV2NPA0</accession>
<name>A0ABV2NPA0_9HYPH</name>
<comment type="caution">
    <text evidence="3">The sequence shown here is derived from an EMBL/GenBank/DDBJ whole genome shotgun (WGS) entry which is preliminary data.</text>
</comment>
<feature type="transmembrane region" description="Helical" evidence="2">
    <location>
        <begin position="49"/>
        <end position="72"/>
    </location>
</feature>
<dbReference type="Proteomes" id="UP001549119">
    <property type="component" value="Unassembled WGS sequence"/>
</dbReference>
<evidence type="ECO:0000313" key="4">
    <source>
        <dbReference type="Proteomes" id="UP001549119"/>
    </source>
</evidence>
<keyword evidence="4" id="KW-1185">Reference proteome</keyword>
<feature type="region of interest" description="Disordered" evidence="1">
    <location>
        <begin position="142"/>
        <end position="178"/>
    </location>
</feature>
<evidence type="ECO:0000313" key="3">
    <source>
        <dbReference type="EMBL" id="MET3868361.1"/>
    </source>
</evidence>
<feature type="compositionally biased region" description="Basic and acidic residues" evidence="1">
    <location>
        <begin position="142"/>
        <end position="157"/>
    </location>
</feature>
<proteinExistence type="predicted"/>
<keyword evidence="2" id="KW-0812">Transmembrane</keyword>
<sequence length="196" mass="22668">MTQQLQQTQQMQMQPRDTDTRLGILETAVSDIRSVMQDIRSDLKTRSSINWAPVNIMLAVCTVAGGMFFTWVNSNNGRLEGAIAKVEARTEAYVPRQDLDTRFAVVSQRRDDLQRLTDARVERVERDLDTITKQLVPRGEHEQMWAAQRARDADLQRQSDQNRQGLYDLNTPRDTIQGMQRRIDELERDARAPARR</sequence>
<reference evidence="3 4" key="1">
    <citation type="submission" date="2024-06" db="EMBL/GenBank/DDBJ databases">
        <title>Genomics of switchgrass bacterial isolates.</title>
        <authorList>
            <person name="Shade A."/>
        </authorList>
    </citation>
    <scope>NUCLEOTIDE SEQUENCE [LARGE SCALE GENOMIC DNA]</scope>
    <source>
        <strain evidence="3 4">PvP084</strain>
    </source>
</reference>
<dbReference type="EMBL" id="JBEPNW010000002">
    <property type="protein sequence ID" value="MET3868361.1"/>
    <property type="molecule type" value="Genomic_DNA"/>
</dbReference>
<protein>
    <submittedName>
        <fullName evidence="3">Type II secretory pathway component PulJ</fullName>
    </submittedName>
</protein>